<evidence type="ECO:0000259" key="8">
    <source>
        <dbReference type="PROSITE" id="PS50885"/>
    </source>
</evidence>
<evidence type="ECO:0000256" key="6">
    <source>
        <dbReference type="SAM" id="Phobius"/>
    </source>
</evidence>
<dbReference type="SMART" id="SM00283">
    <property type="entry name" value="MA"/>
    <property type="match status" value="1"/>
</dbReference>
<evidence type="ECO:0000259" key="7">
    <source>
        <dbReference type="PROSITE" id="PS50111"/>
    </source>
</evidence>
<dbReference type="PANTHER" id="PTHR32089">
    <property type="entry name" value="METHYL-ACCEPTING CHEMOTAXIS PROTEIN MCPB"/>
    <property type="match status" value="1"/>
</dbReference>
<keyword evidence="2 4" id="KW-0807">Transducer</keyword>
<evidence type="ECO:0000313" key="9">
    <source>
        <dbReference type="EMBL" id="MDT0603692.1"/>
    </source>
</evidence>
<dbReference type="CDD" id="cd11386">
    <property type="entry name" value="MCP_signal"/>
    <property type="match status" value="1"/>
</dbReference>
<dbReference type="Pfam" id="PF00672">
    <property type="entry name" value="HAMP"/>
    <property type="match status" value="1"/>
</dbReference>
<comment type="subcellular location">
    <subcellularLocation>
        <location evidence="1">Membrane</location>
    </subcellularLocation>
</comment>
<dbReference type="PROSITE" id="PS50885">
    <property type="entry name" value="HAMP"/>
    <property type="match status" value="1"/>
</dbReference>
<protein>
    <submittedName>
        <fullName evidence="9">Methyl-accepting chemotaxis protein</fullName>
    </submittedName>
</protein>
<evidence type="ECO:0000256" key="5">
    <source>
        <dbReference type="SAM" id="Coils"/>
    </source>
</evidence>
<keyword evidence="6" id="KW-0472">Membrane</keyword>
<evidence type="ECO:0000313" key="10">
    <source>
        <dbReference type="Proteomes" id="UP001266357"/>
    </source>
</evidence>
<feature type="domain" description="HAMP" evidence="8">
    <location>
        <begin position="212"/>
        <end position="266"/>
    </location>
</feature>
<dbReference type="InterPro" id="IPR004089">
    <property type="entry name" value="MCPsignal_dom"/>
</dbReference>
<dbReference type="Pfam" id="PF00015">
    <property type="entry name" value="MCPsignal"/>
    <property type="match status" value="1"/>
</dbReference>
<organism evidence="9 10">
    <name type="scientific">Thalassotalea castellviae</name>
    <dbReference type="NCBI Taxonomy" id="3075612"/>
    <lineage>
        <taxon>Bacteria</taxon>
        <taxon>Pseudomonadati</taxon>
        <taxon>Pseudomonadota</taxon>
        <taxon>Gammaproteobacteria</taxon>
        <taxon>Alteromonadales</taxon>
        <taxon>Colwelliaceae</taxon>
        <taxon>Thalassotalea</taxon>
    </lineage>
</organism>
<feature type="transmembrane region" description="Helical" evidence="6">
    <location>
        <begin position="189"/>
        <end position="210"/>
    </location>
</feature>
<dbReference type="PANTHER" id="PTHR32089:SF120">
    <property type="entry name" value="METHYL-ACCEPTING CHEMOTAXIS PROTEIN TLPQ"/>
    <property type="match status" value="1"/>
</dbReference>
<keyword evidence="6" id="KW-1133">Transmembrane helix</keyword>
<dbReference type="Gene3D" id="1.10.287.950">
    <property type="entry name" value="Methyl-accepting chemotaxis protein"/>
    <property type="match status" value="1"/>
</dbReference>
<dbReference type="EMBL" id="JAVRIF010000004">
    <property type="protein sequence ID" value="MDT0603692.1"/>
    <property type="molecule type" value="Genomic_DNA"/>
</dbReference>
<evidence type="ECO:0000256" key="4">
    <source>
        <dbReference type="PROSITE-ProRule" id="PRU00284"/>
    </source>
</evidence>
<sequence length="544" mass="58712">MNMHTIRFRYTALFCSLGICLTILVLMNNSLVSTTEDSLVRFGSNFNPAISAVINADRDLYQAKVAELKVLNEGISSGNIEQNYADYQENAKQALDRFNKYKQLMSDYPDVNIQLKGFDASYNLWLTESNQVFSLVKNNQLSAAKAHANTTSQKTFDELREFYNLAGELADKKSTSVSKETISTVDSSIVILSVISGIIIILTFVIGIAAPKAMADALHDLSEKLKAINTGDGDLTKRICSKRKDEIGQVANNLDEFIDSLANLIKSIVDQSSQVISGVSELDAGATEIKETSEQQLLSVEMIVTAVNEMSYAIAEVAKNAQLTSTEIMMVNNLAHEGTDITSEAVSEIQGLSVTVEEATAVIVKLSENSQNIASVLDVIRGIAEQTNLLALNAAIEAARAGEQGRGFAVVADEVRTLASRTQQSTEDIQVMIEALKTGVDNAVTAIGKGNAATKTSVELSQKTLEALEKISEASNRVSDVAAQTATATEEQSQVSDDVSKNLTVMSDQTKVNHEVAGKNSYASETTMQLATALSNSVTRFKLE</sequence>
<feature type="domain" description="Methyl-accepting transducer" evidence="7">
    <location>
        <begin position="271"/>
        <end position="507"/>
    </location>
</feature>
<comment type="caution">
    <text evidence="9">The sequence shown here is derived from an EMBL/GenBank/DDBJ whole genome shotgun (WGS) entry which is preliminary data.</text>
</comment>
<comment type="similarity">
    <text evidence="3">Belongs to the methyl-accepting chemotaxis (MCP) protein family.</text>
</comment>
<dbReference type="Proteomes" id="UP001266357">
    <property type="component" value="Unassembled WGS sequence"/>
</dbReference>
<proteinExistence type="inferred from homology"/>
<reference evidence="9 10" key="1">
    <citation type="submission" date="2023-09" db="EMBL/GenBank/DDBJ databases">
        <authorList>
            <person name="Rey-Velasco X."/>
        </authorList>
    </citation>
    <scope>NUCLEOTIDE SEQUENCE [LARGE SCALE GENOMIC DNA]</scope>
    <source>
        <strain evidence="9 10">W431</strain>
    </source>
</reference>
<dbReference type="SUPFAM" id="SSF58104">
    <property type="entry name" value="Methyl-accepting chemotaxis protein (MCP) signaling domain"/>
    <property type="match status" value="1"/>
</dbReference>
<name>A0ABU3A2C0_9GAMM</name>
<gene>
    <name evidence="9" type="ORF">RM573_08810</name>
</gene>
<accession>A0ABU3A2C0</accession>
<dbReference type="SMART" id="SM00304">
    <property type="entry name" value="HAMP"/>
    <property type="match status" value="1"/>
</dbReference>
<evidence type="ECO:0000256" key="3">
    <source>
        <dbReference type="ARBA" id="ARBA00029447"/>
    </source>
</evidence>
<keyword evidence="6" id="KW-0812">Transmembrane</keyword>
<evidence type="ECO:0000256" key="1">
    <source>
        <dbReference type="ARBA" id="ARBA00004370"/>
    </source>
</evidence>
<keyword evidence="10" id="KW-1185">Reference proteome</keyword>
<dbReference type="InterPro" id="IPR003660">
    <property type="entry name" value="HAMP_dom"/>
</dbReference>
<evidence type="ECO:0000256" key="2">
    <source>
        <dbReference type="ARBA" id="ARBA00023224"/>
    </source>
</evidence>
<dbReference type="RefSeq" id="WP_311580399.1">
    <property type="nucleotide sequence ID" value="NZ_JAVRIF010000004.1"/>
</dbReference>
<keyword evidence="5" id="KW-0175">Coiled coil</keyword>
<dbReference type="PROSITE" id="PS50111">
    <property type="entry name" value="CHEMOTAXIS_TRANSDUC_2"/>
    <property type="match status" value="1"/>
</dbReference>
<feature type="coiled-coil region" evidence="5">
    <location>
        <begin position="77"/>
        <end position="104"/>
    </location>
</feature>
<dbReference type="CDD" id="cd06225">
    <property type="entry name" value="HAMP"/>
    <property type="match status" value="1"/>
</dbReference>